<dbReference type="Pfam" id="PF02230">
    <property type="entry name" value="Abhydrolase_2"/>
    <property type="match status" value="1"/>
</dbReference>
<evidence type="ECO:0000313" key="3">
    <source>
        <dbReference type="EMBL" id="CAG8803897.1"/>
    </source>
</evidence>
<dbReference type="OrthoDB" id="437457at2759"/>
<organism evidence="3 4">
    <name type="scientific">Racocetra fulgida</name>
    <dbReference type="NCBI Taxonomy" id="60492"/>
    <lineage>
        <taxon>Eukaryota</taxon>
        <taxon>Fungi</taxon>
        <taxon>Fungi incertae sedis</taxon>
        <taxon>Mucoromycota</taxon>
        <taxon>Glomeromycotina</taxon>
        <taxon>Glomeromycetes</taxon>
        <taxon>Diversisporales</taxon>
        <taxon>Gigasporaceae</taxon>
        <taxon>Racocetra</taxon>
    </lineage>
</organism>
<dbReference type="GO" id="GO:0008474">
    <property type="term" value="F:palmitoyl-(protein) hydrolase activity"/>
    <property type="evidence" value="ECO:0007669"/>
    <property type="project" value="TreeGrafter"/>
</dbReference>
<evidence type="ECO:0000313" key="4">
    <source>
        <dbReference type="Proteomes" id="UP000789396"/>
    </source>
</evidence>
<comment type="similarity">
    <text evidence="1">Belongs to the AB hydrolase superfamily. AB hydrolase 2 family.</text>
</comment>
<proteinExistence type="inferred from homology"/>
<dbReference type="PANTHER" id="PTHR10655:SF67">
    <property type="entry name" value="PHOSPHOLIPASE_CARBOXYLESTERASE SUPERFAMILY (AFU_ORTHOLOGUE AFUA_5G09340)"/>
    <property type="match status" value="1"/>
</dbReference>
<feature type="domain" description="Phospholipase/carboxylesterase/thioesterase" evidence="2">
    <location>
        <begin position="5"/>
        <end position="116"/>
    </location>
</feature>
<gene>
    <name evidence="3" type="ORF">RFULGI_LOCUS18022</name>
</gene>
<dbReference type="SUPFAM" id="SSF53474">
    <property type="entry name" value="alpha/beta-Hydrolases"/>
    <property type="match status" value="1"/>
</dbReference>
<protein>
    <submittedName>
        <fullName evidence="3">2938_t:CDS:1</fullName>
    </submittedName>
</protein>
<dbReference type="InterPro" id="IPR050565">
    <property type="entry name" value="LYPA1-2/EST-like"/>
</dbReference>
<reference evidence="3" key="1">
    <citation type="submission" date="2021-06" db="EMBL/GenBank/DDBJ databases">
        <authorList>
            <person name="Kallberg Y."/>
            <person name="Tangrot J."/>
            <person name="Rosling A."/>
        </authorList>
    </citation>
    <scope>NUCLEOTIDE SEQUENCE</scope>
    <source>
        <strain evidence="3">IN212</strain>
    </source>
</reference>
<keyword evidence="4" id="KW-1185">Reference proteome</keyword>
<evidence type="ECO:0000256" key="1">
    <source>
        <dbReference type="ARBA" id="ARBA00006499"/>
    </source>
</evidence>
<dbReference type="InterPro" id="IPR003140">
    <property type="entry name" value="PLipase/COase/thioEstase"/>
</dbReference>
<dbReference type="AlphaFoldDB" id="A0A9N9P4X0"/>
<dbReference type="Gene3D" id="3.40.50.1820">
    <property type="entry name" value="alpha/beta hydrolase"/>
    <property type="match status" value="1"/>
</dbReference>
<dbReference type="PANTHER" id="PTHR10655">
    <property type="entry name" value="LYSOPHOSPHOLIPASE-RELATED"/>
    <property type="match status" value="1"/>
</dbReference>
<comment type="caution">
    <text evidence="3">The sequence shown here is derived from an EMBL/GenBank/DDBJ whole genome shotgun (WGS) entry which is preliminary data.</text>
</comment>
<feature type="non-terminal residue" evidence="3">
    <location>
        <position position="167"/>
    </location>
</feature>
<dbReference type="InterPro" id="IPR029058">
    <property type="entry name" value="AB_hydrolase_fold"/>
</dbReference>
<dbReference type="Proteomes" id="UP000789396">
    <property type="component" value="Unassembled WGS sequence"/>
</dbReference>
<name>A0A9N9P4X0_9GLOM</name>
<dbReference type="EMBL" id="CAJVPZ010075434">
    <property type="protein sequence ID" value="CAG8803897.1"/>
    <property type="molecule type" value="Genomic_DNA"/>
</dbReference>
<evidence type="ECO:0000259" key="2">
    <source>
        <dbReference type="Pfam" id="PF02230"/>
    </source>
</evidence>
<sequence length="167" mass="18631">DRGLLSSCDELEKSISNEIEKNGILSQNIFLLGFSQGASVALSMALVSQHKLGGIISLAGFLPYHKVLLRHEKENNKTTPILMLHGEDDQVVPRAVGEESYKGLRENDYQVEFKVCGMAWFFGDETVDFFKEILEKKGITRITSASSESRPITIEKINNAAPFNRKV</sequence>
<feature type="non-terminal residue" evidence="3">
    <location>
        <position position="1"/>
    </location>
</feature>
<accession>A0A9N9P4X0</accession>
<dbReference type="GO" id="GO:0005737">
    <property type="term" value="C:cytoplasm"/>
    <property type="evidence" value="ECO:0007669"/>
    <property type="project" value="TreeGrafter"/>
</dbReference>
<dbReference type="GO" id="GO:0052689">
    <property type="term" value="F:carboxylic ester hydrolase activity"/>
    <property type="evidence" value="ECO:0007669"/>
    <property type="project" value="TreeGrafter"/>
</dbReference>